<dbReference type="Gene3D" id="3.40.50.1000">
    <property type="entry name" value="HAD superfamily/HAD-like"/>
    <property type="match status" value="1"/>
</dbReference>
<keyword evidence="1" id="KW-0732">Signal</keyword>
<reference evidence="2 3" key="1">
    <citation type="submission" date="2020-02" db="EMBL/GenBank/DDBJ databases">
        <title>complete genome sequence of Rhodobacteraceae bacterium.</title>
        <authorList>
            <person name="Park J."/>
            <person name="Kim Y.-S."/>
            <person name="Kim K.-H."/>
        </authorList>
    </citation>
    <scope>NUCLEOTIDE SEQUENCE [LARGE SCALE GENOMIC DNA]</scope>
    <source>
        <strain evidence="2 3">RR4-56</strain>
    </source>
</reference>
<keyword evidence="3" id="KW-1185">Reference proteome</keyword>
<dbReference type="InterPro" id="IPR023214">
    <property type="entry name" value="HAD_sf"/>
</dbReference>
<name>A0A7L5BUN8_9RHOB</name>
<accession>A0A7L5BUN8</accession>
<dbReference type="AlphaFoldDB" id="A0A7L5BUN8"/>
<feature type="signal peptide" evidence="1">
    <location>
        <begin position="1"/>
        <end position="19"/>
    </location>
</feature>
<evidence type="ECO:0000313" key="3">
    <source>
        <dbReference type="Proteomes" id="UP000503336"/>
    </source>
</evidence>
<gene>
    <name evidence="2" type="ORF">G5B40_08855</name>
</gene>
<dbReference type="SUPFAM" id="SSF56784">
    <property type="entry name" value="HAD-like"/>
    <property type="match status" value="1"/>
</dbReference>
<dbReference type="RefSeq" id="WP_165097640.1">
    <property type="nucleotide sequence ID" value="NZ_CP049056.1"/>
</dbReference>
<dbReference type="Pfam" id="PF12710">
    <property type="entry name" value="HAD"/>
    <property type="match status" value="1"/>
</dbReference>
<proteinExistence type="predicted"/>
<dbReference type="KEGG" id="hdh:G5B40_08855"/>
<dbReference type="InterPro" id="IPR036412">
    <property type="entry name" value="HAD-like_sf"/>
</dbReference>
<dbReference type="Proteomes" id="UP000503336">
    <property type="component" value="Chromosome"/>
</dbReference>
<evidence type="ECO:0000256" key="1">
    <source>
        <dbReference type="SAM" id="SignalP"/>
    </source>
</evidence>
<evidence type="ECO:0000313" key="2">
    <source>
        <dbReference type="EMBL" id="QIE55555.1"/>
    </source>
</evidence>
<protein>
    <submittedName>
        <fullName evidence="2">Haloacid dehalogenase-like hydrolase</fullName>
    </submittedName>
</protein>
<keyword evidence="2" id="KW-0378">Hydrolase</keyword>
<dbReference type="EMBL" id="CP049056">
    <property type="protein sequence ID" value="QIE55555.1"/>
    <property type="molecule type" value="Genomic_DNA"/>
</dbReference>
<feature type="chain" id="PRO_5029454253" evidence="1">
    <location>
        <begin position="20"/>
        <end position="324"/>
    </location>
</feature>
<organism evidence="2 3">
    <name type="scientific">Pikeienuella piscinae</name>
    <dbReference type="NCBI Taxonomy" id="2748098"/>
    <lineage>
        <taxon>Bacteria</taxon>
        <taxon>Pseudomonadati</taxon>
        <taxon>Pseudomonadota</taxon>
        <taxon>Alphaproteobacteria</taxon>
        <taxon>Rhodobacterales</taxon>
        <taxon>Paracoccaceae</taxon>
        <taxon>Pikeienuella</taxon>
    </lineage>
</organism>
<sequence>MRALLASMAIATLAVPALADPLPSWTDGDAKSRIIEFVEAVTTQGGDDYVIADDRIAVFDNDGTLWAEQPVYFQALYALDRLKEKAKADPSILTSDTLKAAAAGDMKGAMAGGEKGLLEILDVSHSGSSVEDFKADVRDWLANTRHPTTGRAYTDMTYQPMLELLTYLRDEGFSTYIVSGGGIRFIRAFAEKAYGIPPQQVVGSAGKLSYKVVDGNPAVMMDGQIAFVDDKEGKPVGIDTHIGKRPIFAAGNSDGDFQMLEYTMAGDGPRFGMLVHHTDADREFAYDRKGHVGVLSKGLDEAEQRGWLLVDMAKDWRRVWSSAE</sequence>
<dbReference type="GO" id="GO:0016787">
    <property type="term" value="F:hydrolase activity"/>
    <property type="evidence" value="ECO:0007669"/>
    <property type="project" value="UniProtKB-KW"/>
</dbReference>